<dbReference type="GO" id="GO:0017000">
    <property type="term" value="P:antibiotic biosynthetic process"/>
    <property type="evidence" value="ECO:0007669"/>
    <property type="project" value="UniProtKB-ARBA"/>
</dbReference>
<evidence type="ECO:0000256" key="1">
    <source>
        <dbReference type="ARBA" id="ARBA00022603"/>
    </source>
</evidence>
<dbReference type="CDD" id="cd02440">
    <property type="entry name" value="AdoMet_MTases"/>
    <property type="match status" value="1"/>
</dbReference>
<dbReference type="KEGG" id="arev:RVR_3822"/>
<sequence>MRAHHIDRPADLDTVRESYDRVADNYAHMVLTTGLGDIRRHPWLKASIDAFADSVGELGPVLDVGCGPGTVTGYLAERGLDVRGVDLSPRMIENARRLHPRCRFDVCSATELDLADASLGGVLGWWSLFNLPRQVLPQVLAHFARALRPGGYLITATHVGDEDAPRTEAYGGVPVRWTTHKWRPEPYVRLIEQAGLHPVAELRLPADEQVGPGLVVMARRPG</sequence>
<evidence type="ECO:0000259" key="3">
    <source>
        <dbReference type="Pfam" id="PF13649"/>
    </source>
</evidence>
<name>A0A7U3USC2_9ACTN</name>
<evidence type="ECO:0000313" key="5">
    <source>
        <dbReference type="Proteomes" id="UP000595703"/>
    </source>
</evidence>
<reference evidence="4 5" key="2">
    <citation type="journal article" date="2011" name="J. Antibiot.">
        <title>Furaquinocins I and J: novel polyketide isoprenoid hybrid compounds from Streptomyces reveromyceticus SN-593.</title>
        <authorList>
            <person name="Panthee S."/>
            <person name="Takahashi S."/>
            <person name="Takagi H."/>
            <person name="Nogawa T."/>
            <person name="Oowada E."/>
            <person name="Uramoto M."/>
            <person name="Osada H."/>
        </authorList>
    </citation>
    <scope>NUCLEOTIDE SEQUENCE [LARGE SCALE GENOMIC DNA]</scope>
    <source>
        <strain evidence="4 5">SN-593</strain>
    </source>
</reference>
<gene>
    <name evidence="4" type="ORF">RVR_3822</name>
</gene>
<dbReference type="Gene3D" id="3.40.50.150">
    <property type="entry name" value="Vaccinia Virus protein VP39"/>
    <property type="match status" value="1"/>
</dbReference>
<keyword evidence="5" id="KW-1185">Reference proteome</keyword>
<keyword evidence="1 4" id="KW-0489">Methyltransferase</keyword>
<dbReference type="Proteomes" id="UP000595703">
    <property type="component" value="Chromosome"/>
</dbReference>
<dbReference type="EMBL" id="AP018365">
    <property type="protein sequence ID" value="BBA97870.1"/>
    <property type="molecule type" value="Genomic_DNA"/>
</dbReference>
<reference evidence="4 5" key="3">
    <citation type="journal article" date="2011" name="Nat. Chem. Biol.">
        <title>Reveromycin A biosynthesis uses RevG and RevJ for stereospecific spiroacetal formation.</title>
        <authorList>
            <person name="Takahashi S."/>
            <person name="Toyoda A."/>
            <person name="Sekiyama Y."/>
            <person name="Takagi H."/>
            <person name="Nogawa T."/>
            <person name="Uramoto M."/>
            <person name="Suzuki R."/>
            <person name="Koshino H."/>
            <person name="Kumano T."/>
            <person name="Panthee S."/>
            <person name="Dairi T."/>
            <person name="Ishikawa J."/>
            <person name="Ikeda H."/>
            <person name="Sakaki Y."/>
            <person name="Osada H."/>
        </authorList>
    </citation>
    <scope>NUCLEOTIDE SEQUENCE [LARGE SCALE GENOMIC DNA]</scope>
    <source>
        <strain evidence="4 5">SN-593</strain>
    </source>
</reference>
<dbReference type="GO" id="GO:0008168">
    <property type="term" value="F:methyltransferase activity"/>
    <property type="evidence" value="ECO:0007669"/>
    <property type="project" value="UniProtKB-KW"/>
</dbReference>
<reference evidence="4 5" key="4">
    <citation type="journal article" date="2020" name="Sci. Rep.">
        <title>beta-carboline chemical signals induce reveromycin production through a LuxR family regulator in Streptomyces sp. SN-593.</title>
        <authorList>
            <person name="Panthee S."/>
            <person name="Kito N."/>
            <person name="Hayashi T."/>
            <person name="Shimizu T."/>
            <person name="Ishikawa J."/>
            <person name="Hamamoto H."/>
            <person name="Osada H."/>
            <person name="Takahashi S."/>
        </authorList>
    </citation>
    <scope>NUCLEOTIDE SEQUENCE [LARGE SCALE GENOMIC DNA]</scope>
    <source>
        <strain evidence="4 5">SN-593</strain>
    </source>
</reference>
<dbReference type="PANTHER" id="PTHR43861">
    <property type="entry name" value="TRANS-ACONITATE 2-METHYLTRANSFERASE-RELATED"/>
    <property type="match status" value="1"/>
</dbReference>
<keyword evidence="2 4" id="KW-0808">Transferase</keyword>
<dbReference type="InterPro" id="IPR029063">
    <property type="entry name" value="SAM-dependent_MTases_sf"/>
</dbReference>
<dbReference type="PANTHER" id="PTHR43861:SF1">
    <property type="entry name" value="TRANS-ACONITATE 2-METHYLTRANSFERASE"/>
    <property type="match status" value="1"/>
</dbReference>
<dbReference type="GO" id="GO:0032259">
    <property type="term" value="P:methylation"/>
    <property type="evidence" value="ECO:0007669"/>
    <property type="project" value="UniProtKB-KW"/>
</dbReference>
<feature type="domain" description="Methyltransferase" evidence="3">
    <location>
        <begin position="61"/>
        <end position="151"/>
    </location>
</feature>
<dbReference type="Pfam" id="PF13649">
    <property type="entry name" value="Methyltransf_25"/>
    <property type="match status" value="1"/>
</dbReference>
<reference evidence="4 5" key="1">
    <citation type="journal article" date="2010" name="J. Bacteriol.">
        <title>Biochemical characterization of a novel indole prenyltransferase from Streptomyces sp. SN-593.</title>
        <authorList>
            <person name="Takahashi S."/>
            <person name="Takagi H."/>
            <person name="Toyoda A."/>
            <person name="Uramoto M."/>
            <person name="Nogawa T."/>
            <person name="Ueki M."/>
            <person name="Sakaki Y."/>
            <person name="Osada H."/>
        </authorList>
    </citation>
    <scope>NUCLEOTIDE SEQUENCE [LARGE SCALE GENOMIC DNA]</scope>
    <source>
        <strain evidence="4 5">SN-593</strain>
    </source>
</reference>
<dbReference type="RefSeq" id="WP_202234101.1">
    <property type="nucleotide sequence ID" value="NZ_AP018365.1"/>
</dbReference>
<dbReference type="InterPro" id="IPR041698">
    <property type="entry name" value="Methyltransf_25"/>
</dbReference>
<protein>
    <submittedName>
        <fullName evidence="4">Putative methyltransferase</fullName>
    </submittedName>
</protein>
<organism evidence="4 5">
    <name type="scientific">Actinacidiphila reveromycinica</name>
    <dbReference type="NCBI Taxonomy" id="659352"/>
    <lineage>
        <taxon>Bacteria</taxon>
        <taxon>Bacillati</taxon>
        <taxon>Actinomycetota</taxon>
        <taxon>Actinomycetes</taxon>
        <taxon>Kitasatosporales</taxon>
        <taxon>Streptomycetaceae</taxon>
        <taxon>Actinacidiphila</taxon>
    </lineage>
</organism>
<accession>A0A7U3USC2</accession>
<dbReference type="AlphaFoldDB" id="A0A7U3USC2"/>
<evidence type="ECO:0000313" key="4">
    <source>
        <dbReference type="EMBL" id="BBA97870.1"/>
    </source>
</evidence>
<dbReference type="SUPFAM" id="SSF53335">
    <property type="entry name" value="S-adenosyl-L-methionine-dependent methyltransferases"/>
    <property type="match status" value="1"/>
</dbReference>
<evidence type="ECO:0000256" key="2">
    <source>
        <dbReference type="ARBA" id="ARBA00022679"/>
    </source>
</evidence>
<proteinExistence type="predicted"/>